<name>A0ACC2VJ97_9TREE</name>
<comment type="caution">
    <text evidence="1">The sequence shown here is derived from an EMBL/GenBank/DDBJ whole genome shotgun (WGS) entry which is preliminary data.</text>
</comment>
<evidence type="ECO:0000313" key="2">
    <source>
        <dbReference type="Proteomes" id="UP001241377"/>
    </source>
</evidence>
<protein>
    <submittedName>
        <fullName evidence="1">Uncharacterized protein</fullName>
    </submittedName>
</protein>
<dbReference type="Proteomes" id="UP001241377">
    <property type="component" value="Unassembled WGS sequence"/>
</dbReference>
<sequence length="453" mass="52667">MDLPILHRMTESLPKSQSTSSPPPPSSSKLVDSVPLIEVLKEQGDLNEDEIVKILNVCNPSNIEEYSEHLLKVCTILYENKIDRENFKILETKFIELTDHVLQFMQEQDFMTTESHLIIEKCFDILIVMATDGKSFALASRAIRFLTQIIMGLSYWQIYNLLLWKPAIYQFLLIIHFDLEECYNNFIRDYSSYVRKQESEQRIVTRSRAQSLTNIVEKEAKISDYSEDDQTEDSDSDQTDDFPFIQEKPKVKRQKKVKKEEKPQAIGQAYLKSTGSEAEATDNKWQTNKSANYDPEVVHECQLPAPDEPGKMCLRRFSRKYELIRHQETVHSKKKKLFKCYVCIKQTPNVLPRIFTRHDTLAKHIRVNHKISGREAKAEVQFSKKHAEIVEEGDVTVQVGRRKTKVDYDLRAHLEMERTRRDGSDPDSVVEVGKFDESDDPESIEEIVMEEPV</sequence>
<accession>A0ACC2VJ97</accession>
<dbReference type="EMBL" id="JASBWR010000070">
    <property type="protein sequence ID" value="KAJ9099458.1"/>
    <property type="molecule type" value="Genomic_DNA"/>
</dbReference>
<reference evidence="1" key="1">
    <citation type="submission" date="2023-04" db="EMBL/GenBank/DDBJ databases">
        <title>Draft Genome sequencing of Naganishia species isolated from polar environments using Oxford Nanopore Technology.</title>
        <authorList>
            <person name="Leo P."/>
            <person name="Venkateswaran K."/>
        </authorList>
    </citation>
    <scope>NUCLEOTIDE SEQUENCE</scope>
    <source>
        <strain evidence="1">MNA-CCFEE 5261</strain>
    </source>
</reference>
<proteinExistence type="predicted"/>
<gene>
    <name evidence="1" type="ORF">QFC19_006073</name>
</gene>
<keyword evidence="2" id="KW-1185">Reference proteome</keyword>
<organism evidence="1 2">
    <name type="scientific">Naganishia cerealis</name>
    <dbReference type="NCBI Taxonomy" id="610337"/>
    <lineage>
        <taxon>Eukaryota</taxon>
        <taxon>Fungi</taxon>
        <taxon>Dikarya</taxon>
        <taxon>Basidiomycota</taxon>
        <taxon>Agaricomycotina</taxon>
        <taxon>Tremellomycetes</taxon>
        <taxon>Filobasidiales</taxon>
        <taxon>Filobasidiaceae</taxon>
        <taxon>Naganishia</taxon>
    </lineage>
</organism>
<evidence type="ECO:0000313" key="1">
    <source>
        <dbReference type="EMBL" id="KAJ9099458.1"/>
    </source>
</evidence>